<keyword evidence="5" id="KW-1185">Reference proteome</keyword>
<protein>
    <submittedName>
        <fullName evidence="4">D-TA family PLP-dependent enzyme</fullName>
    </submittedName>
</protein>
<dbReference type="Gene3D" id="3.20.20.10">
    <property type="entry name" value="Alanine racemase"/>
    <property type="match status" value="1"/>
</dbReference>
<evidence type="ECO:0000259" key="3">
    <source>
        <dbReference type="SMART" id="SM01119"/>
    </source>
</evidence>
<dbReference type="Pfam" id="PF01168">
    <property type="entry name" value="Ala_racemase_N"/>
    <property type="match status" value="1"/>
</dbReference>
<dbReference type="InterPro" id="IPR051466">
    <property type="entry name" value="D-amino_acid_metab_enzyme"/>
</dbReference>
<dbReference type="InterPro" id="IPR029066">
    <property type="entry name" value="PLP-binding_barrel"/>
</dbReference>
<accession>A0ABP8Z7T8</accession>
<keyword evidence="2" id="KW-0456">Lyase</keyword>
<dbReference type="PANTHER" id="PTHR28004:SF2">
    <property type="entry name" value="D-SERINE DEHYDRATASE"/>
    <property type="match status" value="1"/>
</dbReference>
<dbReference type="EMBL" id="BAABIE010000007">
    <property type="protein sequence ID" value="GAA4748972.1"/>
    <property type="molecule type" value="Genomic_DNA"/>
</dbReference>
<proteinExistence type="inferred from homology"/>
<dbReference type="SUPFAM" id="SSF51419">
    <property type="entry name" value="PLP-binding barrel"/>
    <property type="match status" value="1"/>
</dbReference>
<organism evidence="4 5">
    <name type="scientific">Gordonia alkaliphila</name>
    <dbReference type="NCBI Taxonomy" id="1053547"/>
    <lineage>
        <taxon>Bacteria</taxon>
        <taxon>Bacillati</taxon>
        <taxon>Actinomycetota</taxon>
        <taxon>Actinomycetes</taxon>
        <taxon>Mycobacteriales</taxon>
        <taxon>Gordoniaceae</taxon>
        <taxon>Gordonia</taxon>
    </lineage>
</organism>
<evidence type="ECO:0000313" key="4">
    <source>
        <dbReference type="EMBL" id="GAA4748972.1"/>
    </source>
</evidence>
<dbReference type="Proteomes" id="UP001500822">
    <property type="component" value="Unassembled WGS sequence"/>
</dbReference>
<dbReference type="PANTHER" id="PTHR28004">
    <property type="entry name" value="ZGC:162816-RELATED"/>
    <property type="match status" value="1"/>
</dbReference>
<dbReference type="RefSeq" id="WP_345313294.1">
    <property type="nucleotide sequence ID" value="NZ_BAABIE010000007.1"/>
</dbReference>
<feature type="domain" description="D-serine dehydratase-like" evidence="3">
    <location>
        <begin position="249"/>
        <end position="356"/>
    </location>
</feature>
<dbReference type="SMART" id="SM01119">
    <property type="entry name" value="D-ser_dehydrat"/>
    <property type="match status" value="1"/>
</dbReference>
<name>A0ABP8Z7T8_9ACTN</name>
<sequence length="373" mass="38290">MTDTPYLLVDDAVLRRNIATLAARAAASGLQVRPHAKTHKCAQVAARQLDPGPGLDGAVGFTVATIGEAEAFADAGFTDLFIAYPLWLTESTAARLRSLSQRTALRLAVDSAAGAQRMAELLGDAPAQVLVEVDSGMRRSGAAPDDAGAVAAAAVAAGLSVIGVFTFPGHGYGPGSARADAARQESVALAAAADSLRRTGIEPTVISGGSTPTIAFADAGVLTEIRPGVYPFHDAQQLELGSCTGDHIALVAVATVIRASSSPGEGRRLVLDAGSKTLGADRPAWASGFGRLLDHPDARIVALSEHHAVVEFPPAEFPPVEFPAGAKDVPALGDRVRVVPNHVCSAVNLADELLAETAGGVEHWPIIARGANH</sequence>
<comment type="caution">
    <text evidence="4">The sequence shown here is derived from an EMBL/GenBank/DDBJ whole genome shotgun (WGS) entry which is preliminary data.</text>
</comment>
<dbReference type="InterPro" id="IPR001608">
    <property type="entry name" value="Ala_racemase_N"/>
</dbReference>
<reference evidence="5" key="1">
    <citation type="journal article" date="2019" name="Int. J. Syst. Evol. Microbiol.">
        <title>The Global Catalogue of Microorganisms (GCM) 10K type strain sequencing project: providing services to taxonomists for standard genome sequencing and annotation.</title>
        <authorList>
            <consortium name="The Broad Institute Genomics Platform"/>
            <consortium name="The Broad Institute Genome Sequencing Center for Infectious Disease"/>
            <person name="Wu L."/>
            <person name="Ma J."/>
        </authorList>
    </citation>
    <scope>NUCLEOTIDE SEQUENCE [LARGE SCALE GENOMIC DNA]</scope>
    <source>
        <strain evidence="5">JCM 18077</strain>
    </source>
</reference>
<comment type="similarity">
    <text evidence="1">Belongs to the DSD1 family.</text>
</comment>
<evidence type="ECO:0000313" key="5">
    <source>
        <dbReference type="Proteomes" id="UP001500822"/>
    </source>
</evidence>
<gene>
    <name evidence="4" type="ORF">GCM10023217_19020</name>
</gene>
<evidence type="ECO:0000256" key="1">
    <source>
        <dbReference type="ARBA" id="ARBA00005323"/>
    </source>
</evidence>
<dbReference type="InterPro" id="IPR026956">
    <property type="entry name" value="D-ser_dehydrat-like_dom"/>
</dbReference>
<dbReference type="Gene3D" id="2.40.37.20">
    <property type="entry name" value="D-serine dehydratase-like domain"/>
    <property type="match status" value="1"/>
</dbReference>
<evidence type="ECO:0000256" key="2">
    <source>
        <dbReference type="ARBA" id="ARBA00023239"/>
    </source>
</evidence>
<dbReference type="InterPro" id="IPR042208">
    <property type="entry name" value="D-ser_dehydrat-like_sf"/>
</dbReference>
<dbReference type="Pfam" id="PF14031">
    <property type="entry name" value="D-ser_dehydrat"/>
    <property type="match status" value="1"/>
</dbReference>